<dbReference type="GO" id="GO:0017108">
    <property type="term" value="F:5'-flap endonuclease activity"/>
    <property type="evidence" value="ECO:0007669"/>
    <property type="project" value="InterPro"/>
</dbReference>
<dbReference type="InterPro" id="IPR020046">
    <property type="entry name" value="5-3_exonucl_a-hlix_arch_N"/>
</dbReference>
<evidence type="ECO:0000259" key="1">
    <source>
        <dbReference type="Pfam" id="PF02739"/>
    </source>
</evidence>
<reference evidence="2 4" key="1">
    <citation type="submission" date="2019-09" db="EMBL/GenBank/DDBJ databases">
        <title>Taxonomic organization of the family Brucellaceae based on a phylogenomic approach.</title>
        <authorList>
            <person name="Leclercq S."/>
            <person name="Cloeckaert A."/>
            <person name="Zygmunt M.S."/>
        </authorList>
    </citation>
    <scope>NUCLEOTIDE SEQUENCE [LARGE SCALE GENOMIC DNA]</scope>
    <source>
        <strain evidence="2 4">LMG 18957</strain>
    </source>
</reference>
<evidence type="ECO:0000313" key="3">
    <source>
        <dbReference type="EMBL" id="NKW09127.1"/>
    </source>
</evidence>
<dbReference type="EMBL" id="JAAXZB010000001">
    <property type="protein sequence ID" value="NKW09127.1"/>
    <property type="molecule type" value="Genomic_DNA"/>
</dbReference>
<organism evidence="3 5">
    <name type="scientific">Brucella tritici</name>
    <dbReference type="NCBI Taxonomy" id="94626"/>
    <lineage>
        <taxon>Bacteria</taxon>
        <taxon>Pseudomonadati</taxon>
        <taxon>Pseudomonadota</taxon>
        <taxon>Alphaproteobacteria</taxon>
        <taxon>Hyphomicrobiales</taxon>
        <taxon>Brucellaceae</taxon>
        <taxon>Brucella/Ochrobactrum group</taxon>
        <taxon>Brucella</taxon>
    </lineage>
</organism>
<dbReference type="Proteomes" id="UP000558475">
    <property type="component" value="Unassembled WGS sequence"/>
</dbReference>
<dbReference type="PANTHER" id="PTHR42646:SF2">
    <property type="entry name" value="5'-3' EXONUCLEASE FAMILY PROTEIN"/>
    <property type="match status" value="1"/>
</dbReference>
<accession>A0A7X6FNL3</accession>
<reference evidence="3 5" key="2">
    <citation type="submission" date="2020-04" db="EMBL/GenBank/DDBJ databases">
        <title>Whole genome sequencing of clinical and environmental type strains of Ochrobactrum.</title>
        <authorList>
            <person name="Dharne M."/>
        </authorList>
    </citation>
    <scope>NUCLEOTIDE SEQUENCE [LARGE SCALE GENOMIC DNA]</scope>
    <source>
        <strain evidence="3 5">DSM 13340</strain>
    </source>
</reference>
<keyword evidence="4" id="KW-1185">Reference proteome</keyword>
<dbReference type="InterPro" id="IPR036279">
    <property type="entry name" value="5-3_exonuclease_C_sf"/>
</dbReference>
<dbReference type="InterPro" id="IPR029060">
    <property type="entry name" value="PIN-like_dom_sf"/>
</dbReference>
<dbReference type="AlphaFoldDB" id="A0A7X6FNL3"/>
<comment type="caution">
    <text evidence="3">The sequence shown here is derived from an EMBL/GenBank/DDBJ whole genome shotgun (WGS) entry which is preliminary data.</text>
</comment>
<dbReference type="Pfam" id="PF02739">
    <property type="entry name" value="5_3_exonuc_N"/>
    <property type="match status" value="1"/>
</dbReference>
<dbReference type="Gene3D" id="3.40.50.1010">
    <property type="entry name" value="5'-nuclease"/>
    <property type="match status" value="1"/>
</dbReference>
<feature type="domain" description="5'-3' exonuclease alpha-helical arch N-terminal" evidence="1">
    <location>
        <begin position="6"/>
        <end position="155"/>
    </location>
</feature>
<dbReference type="GO" id="GO:0033567">
    <property type="term" value="P:DNA replication, Okazaki fragment processing"/>
    <property type="evidence" value="ECO:0007669"/>
    <property type="project" value="InterPro"/>
</dbReference>
<dbReference type="SUPFAM" id="SSF47807">
    <property type="entry name" value="5' to 3' exonuclease, C-terminal subdomain"/>
    <property type="match status" value="1"/>
</dbReference>
<dbReference type="Gene3D" id="1.10.150.20">
    <property type="entry name" value="5' to 3' exonuclease, C-terminal subdomain"/>
    <property type="match status" value="1"/>
</dbReference>
<evidence type="ECO:0000313" key="2">
    <source>
        <dbReference type="EMBL" id="KAB2662752.1"/>
    </source>
</evidence>
<dbReference type="GO" id="GO:0003677">
    <property type="term" value="F:DNA binding"/>
    <property type="evidence" value="ECO:0007669"/>
    <property type="project" value="InterPro"/>
</dbReference>
<evidence type="ECO:0000313" key="4">
    <source>
        <dbReference type="Proteomes" id="UP000430843"/>
    </source>
</evidence>
<name>A0A7X6FNL3_9HYPH</name>
<dbReference type="Proteomes" id="UP000430843">
    <property type="component" value="Unassembled WGS sequence"/>
</dbReference>
<dbReference type="InterPro" id="IPR038969">
    <property type="entry name" value="FEN"/>
</dbReference>
<gene>
    <name evidence="2" type="ORF">F9K91_21185</name>
    <name evidence="3" type="ORF">HGG76_02460</name>
</gene>
<dbReference type="PANTHER" id="PTHR42646">
    <property type="entry name" value="FLAP ENDONUCLEASE XNI"/>
    <property type="match status" value="1"/>
</dbReference>
<dbReference type="SUPFAM" id="SSF88723">
    <property type="entry name" value="PIN domain-like"/>
    <property type="match status" value="1"/>
</dbReference>
<dbReference type="EMBL" id="WBWA01000028">
    <property type="protein sequence ID" value="KAB2662752.1"/>
    <property type="molecule type" value="Genomic_DNA"/>
</dbReference>
<dbReference type="RefSeq" id="WP_151678654.1">
    <property type="nucleotide sequence ID" value="NZ_WBWA01000028.1"/>
</dbReference>
<evidence type="ECO:0000313" key="5">
    <source>
        <dbReference type="Proteomes" id="UP000558475"/>
    </source>
</evidence>
<protein>
    <recommendedName>
        <fullName evidence="1">5'-3' exonuclease alpha-helical arch N-terminal domain-containing protein</fullName>
    </recommendedName>
</protein>
<sequence>MAAKTVLLVDGDTMAFRAAAAVQHTMEYPDGLIQPFARRWEGEAVLDDMLERLKQRLKADEMILFLSCPSEQNWRLGVESSYKSNRKASVRPLLLTILKDYLRTRYGAEHIAFLEADDAIGIWATRPDWGDTNVIVVGRDKDFATIPGQHYQLKDDNEKGQPIVRTVTKLEAIKNHYVQALSGDAVDGYPGCPGMGKTRATRIVEEPERLVARKGVISRGINKGKTTVKWHSAGPCSIWEAIVCNYEKAGLTEEDALRNARLARILLWDEYDFDTHTVRLWVPGDD</sequence>
<proteinExistence type="predicted"/>